<dbReference type="EMBL" id="AVOT02086563">
    <property type="protein sequence ID" value="MBW0570619.1"/>
    <property type="molecule type" value="Genomic_DNA"/>
</dbReference>
<proteinExistence type="predicted"/>
<feature type="non-terminal residue" evidence="1">
    <location>
        <position position="1"/>
    </location>
</feature>
<dbReference type="AlphaFoldDB" id="A0A9Q3PQQ3"/>
<comment type="caution">
    <text evidence="1">The sequence shown here is derived from an EMBL/GenBank/DDBJ whole genome shotgun (WGS) entry which is preliminary data.</text>
</comment>
<accession>A0A9Q3PQQ3</accession>
<name>A0A9Q3PQQ3_9BASI</name>
<keyword evidence="2" id="KW-1185">Reference proteome</keyword>
<gene>
    <name evidence="1" type="ORF">O181_110334</name>
</gene>
<dbReference type="OrthoDB" id="3015916at2759"/>
<reference evidence="1" key="1">
    <citation type="submission" date="2021-03" db="EMBL/GenBank/DDBJ databases">
        <title>Draft genome sequence of rust myrtle Austropuccinia psidii MF-1, a brazilian biotype.</title>
        <authorList>
            <person name="Quecine M.C."/>
            <person name="Pachon D.M.R."/>
            <person name="Bonatelli M.L."/>
            <person name="Correr F.H."/>
            <person name="Franceschini L.M."/>
            <person name="Leite T.F."/>
            <person name="Margarido G.R.A."/>
            <person name="Almeida C.A."/>
            <person name="Ferrarezi J.A."/>
            <person name="Labate C.A."/>
        </authorList>
    </citation>
    <scope>NUCLEOTIDE SEQUENCE</scope>
    <source>
        <strain evidence="1">MF-1</strain>
    </source>
</reference>
<dbReference type="Proteomes" id="UP000765509">
    <property type="component" value="Unassembled WGS sequence"/>
</dbReference>
<evidence type="ECO:0000313" key="2">
    <source>
        <dbReference type="Proteomes" id="UP000765509"/>
    </source>
</evidence>
<protein>
    <submittedName>
        <fullName evidence="1">Uncharacterized protein</fullName>
    </submittedName>
</protein>
<evidence type="ECO:0000313" key="1">
    <source>
        <dbReference type="EMBL" id="MBW0570619.1"/>
    </source>
</evidence>
<sequence>MLFTLKASGWTKQNSSRFSIGFLQETSRLSNHSLALPTSTANSSRIIQRRSVHLPVSSRKIPVSPSIRKLSLLFRIPYHVGTKFIPERGEDFISKNPMKFQQLIKQDEVLPSRYFAVKVESFLNLIDSIQKALWQYSQYRSIPQELGK</sequence>
<organism evidence="1 2">
    <name type="scientific">Austropuccinia psidii MF-1</name>
    <dbReference type="NCBI Taxonomy" id="1389203"/>
    <lineage>
        <taxon>Eukaryota</taxon>
        <taxon>Fungi</taxon>
        <taxon>Dikarya</taxon>
        <taxon>Basidiomycota</taxon>
        <taxon>Pucciniomycotina</taxon>
        <taxon>Pucciniomycetes</taxon>
        <taxon>Pucciniales</taxon>
        <taxon>Sphaerophragmiaceae</taxon>
        <taxon>Austropuccinia</taxon>
    </lineage>
</organism>